<feature type="compositionally biased region" description="Basic residues" evidence="1">
    <location>
        <begin position="516"/>
        <end position="526"/>
    </location>
</feature>
<dbReference type="InterPro" id="IPR032795">
    <property type="entry name" value="DUF3741-assoc"/>
</dbReference>
<dbReference type="Pfam" id="PF14309">
    <property type="entry name" value="DUF4378"/>
    <property type="match status" value="1"/>
</dbReference>
<feature type="region of interest" description="Disordered" evidence="1">
    <location>
        <begin position="1"/>
        <end position="42"/>
    </location>
</feature>
<evidence type="ECO:0000313" key="6">
    <source>
        <dbReference type="Proteomes" id="UP000807115"/>
    </source>
</evidence>
<name>A0A921V3A5_SORBI</name>
<dbReference type="AlphaFoldDB" id="A0A921V3A5"/>
<protein>
    <recommendedName>
        <fullName evidence="7">DUF4378 domain-containing protein</fullName>
    </recommendedName>
</protein>
<dbReference type="PANTHER" id="PTHR46836">
    <property type="entry name" value="AFADIN"/>
    <property type="match status" value="1"/>
</dbReference>
<evidence type="ECO:0000256" key="1">
    <source>
        <dbReference type="SAM" id="MobiDB-lite"/>
    </source>
</evidence>
<feature type="domain" description="DUF3741" evidence="4">
    <location>
        <begin position="88"/>
        <end position="106"/>
    </location>
</feature>
<reference evidence="5" key="2">
    <citation type="submission" date="2020-10" db="EMBL/GenBank/DDBJ databases">
        <authorList>
            <person name="Cooper E.A."/>
            <person name="Brenton Z.W."/>
            <person name="Flinn B.S."/>
            <person name="Jenkins J."/>
            <person name="Shu S."/>
            <person name="Flowers D."/>
            <person name="Luo F."/>
            <person name="Wang Y."/>
            <person name="Xia P."/>
            <person name="Barry K."/>
            <person name="Daum C."/>
            <person name="Lipzen A."/>
            <person name="Yoshinaga Y."/>
            <person name="Schmutz J."/>
            <person name="Saski C."/>
            <person name="Vermerris W."/>
            <person name="Kresovich S."/>
        </authorList>
    </citation>
    <scope>NUCLEOTIDE SEQUENCE</scope>
</reference>
<dbReference type="Pfam" id="PF12552">
    <property type="entry name" value="DUF3741"/>
    <property type="match status" value="1"/>
</dbReference>
<dbReference type="InterPro" id="IPR025486">
    <property type="entry name" value="DUF4378"/>
</dbReference>
<dbReference type="PANTHER" id="PTHR46836:SF8">
    <property type="entry name" value="AFADIN"/>
    <property type="match status" value="1"/>
</dbReference>
<feature type="region of interest" description="Disordered" evidence="1">
    <location>
        <begin position="403"/>
        <end position="428"/>
    </location>
</feature>
<evidence type="ECO:0000313" key="5">
    <source>
        <dbReference type="EMBL" id="KAG0551651.1"/>
    </source>
</evidence>
<evidence type="ECO:0000259" key="4">
    <source>
        <dbReference type="Pfam" id="PF14383"/>
    </source>
</evidence>
<feature type="compositionally biased region" description="Polar residues" evidence="1">
    <location>
        <begin position="533"/>
        <end position="554"/>
    </location>
</feature>
<organism evidence="5 6">
    <name type="scientific">Sorghum bicolor</name>
    <name type="common">Sorghum</name>
    <name type="synonym">Sorghum vulgare</name>
    <dbReference type="NCBI Taxonomy" id="4558"/>
    <lineage>
        <taxon>Eukaryota</taxon>
        <taxon>Viridiplantae</taxon>
        <taxon>Streptophyta</taxon>
        <taxon>Embryophyta</taxon>
        <taxon>Tracheophyta</taxon>
        <taxon>Spermatophyta</taxon>
        <taxon>Magnoliopsida</taxon>
        <taxon>Liliopsida</taxon>
        <taxon>Poales</taxon>
        <taxon>Poaceae</taxon>
        <taxon>PACMAD clade</taxon>
        <taxon>Panicoideae</taxon>
        <taxon>Andropogonodae</taxon>
        <taxon>Andropogoneae</taxon>
        <taxon>Sorghinae</taxon>
        <taxon>Sorghum</taxon>
    </lineage>
</organism>
<proteinExistence type="predicted"/>
<accession>A0A921V3A5</accession>
<feature type="compositionally biased region" description="Basic and acidic residues" evidence="1">
    <location>
        <begin position="415"/>
        <end position="428"/>
    </location>
</feature>
<evidence type="ECO:0000259" key="2">
    <source>
        <dbReference type="Pfam" id="PF12552"/>
    </source>
</evidence>
<dbReference type="Pfam" id="PF14383">
    <property type="entry name" value="VARLMGL"/>
    <property type="match status" value="1"/>
</dbReference>
<evidence type="ECO:0008006" key="7">
    <source>
        <dbReference type="Google" id="ProtNLM"/>
    </source>
</evidence>
<feature type="region of interest" description="Disordered" evidence="1">
    <location>
        <begin position="514"/>
        <end position="554"/>
    </location>
</feature>
<sequence length="1021" mass="114497">MASIARGRSRRRQGDGSSDRNAAHSTVPNPDHQGVVSSTKQATYPGMLSDSEFADVNRQSKSRKASAVPMKVLIDEEFSNDVNARHISPGAVGRLMGLDSLPSSGIHNQHRHTQSHAPKTSPGSFHARNGLHEDIPHRSSADTIDVFEVMEAAKTKKHRSPRSKIGNTTSISDKVDSADIDFIRQKFMDAKRLSTDESLQMSEEFNETLDALVSNRDLLLEFLQKFDPAVRRDLHNHGSPSSAANCITILKPSRRNHFIDMHNIYPQEKGTESIFNEQKEVKHSLRKPCSNVPLQSREEDSCSLRQKLSRSSHQENAGKRGCPTRIVVLKPNFDKPHDIEETLPLHHKPPHSDYRSHKECPEVGRWTPYTEDYMCQVPLGDSETLNRMGKGSREIAREITKQMRAARGGSRKHAVKPEIRTPASDERSQFLPSVTKLKTPEAIHRYSEPCDAWASSSLNSSPTYSTETSVSKEAKKHLSNRWKKTHQCQHQETDSDSFSTLGDMLSLSDQNASKVATHKMTSRKCPKAGVQSDRMQSSCGISSNDGWRDTATSKLTRSKSLPSSFIRGVQKSNNRKRTGSVTYNEFSMLKDVLKVGPHYSEHACRSRQRQSLSRDSTIHGDESDLMSTDNEEKMAVEREIHVNYEEPIKGAAVTETSGQPQHPNLDHELDAVGILDTSSALPVSNTRPLSPAGQNQQMLKMTTTALDNCLLVPSLNDLMAKHEQVEYHEADDYPATYDPQVGSDSREEINHHLGDDNRTLCIPPNESESPANSNKDDQQSPVSVLESSMDAEDVYSGDFEKISADLQELRLQLRLLKRETTDTGDENELFILSDDETARQSLPEMEESHSFRNMEERDFSYVFDMLVALGIDAPNEDELLDNCYLLECPAGLDLFDDLEKKYSSLILWPQHERKLLFDITNAVLGDMITSLMNSCSKGLKVRWSPGWNQEEFAELVWQRVVHVQQEIEFNQEALLLSVEWVGSEDGTNLVGCDIGSMLQDDLLEEIVADFLGATKSARLRG</sequence>
<dbReference type="InterPro" id="IPR022212">
    <property type="entry name" value="DUF3741"/>
</dbReference>
<feature type="region of interest" description="Disordered" evidence="1">
    <location>
        <begin position="601"/>
        <end position="627"/>
    </location>
</feature>
<gene>
    <name evidence="5" type="ORF">BDA96_01G441300</name>
</gene>
<feature type="region of interest" description="Disordered" evidence="1">
    <location>
        <begin position="300"/>
        <end position="320"/>
    </location>
</feature>
<reference evidence="5" key="1">
    <citation type="journal article" date="2019" name="BMC Genomics">
        <title>A new reference genome for Sorghum bicolor reveals high levels of sequence similarity between sweet and grain genotypes: implications for the genetics of sugar metabolism.</title>
        <authorList>
            <person name="Cooper E.A."/>
            <person name="Brenton Z.W."/>
            <person name="Flinn B.S."/>
            <person name="Jenkins J."/>
            <person name="Shu S."/>
            <person name="Flowers D."/>
            <person name="Luo F."/>
            <person name="Wang Y."/>
            <person name="Xia P."/>
            <person name="Barry K."/>
            <person name="Daum C."/>
            <person name="Lipzen A."/>
            <person name="Yoshinaga Y."/>
            <person name="Schmutz J."/>
            <person name="Saski C."/>
            <person name="Vermerris W."/>
            <person name="Kresovich S."/>
        </authorList>
    </citation>
    <scope>NUCLEOTIDE SEQUENCE</scope>
</reference>
<dbReference type="EMBL" id="CM027680">
    <property type="protein sequence ID" value="KAG0551651.1"/>
    <property type="molecule type" value="Genomic_DNA"/>
</dbReference>
<evidence type="ECO:0000259" key="3">
    <source>
        <dbReference type="Pfam" id="PF14309"/>
    </source>
</evidence>
<feature type="region of interest" description="Disordered" evidence="1">
    <location>
        <begin position="730"/>
        <end position="788"/>
    </location>
</feature>
<feature type="domain" description="DUF3741" evidence="2">
    <location>
        <begin position="184"/>
        <end position="225"/>
    </location>
</feature>
<feature type="compositionally biased region" description="Basic and acidic residues" evidence="1">
    <location>
        <begin position="744"/>
        <end position="758"/>
    </location>
</feature>
<feature type="domain" description="DUF4378" evidence="3">
    <location>
        <begin position="858"/>
        <end position="1005"/>
    </location>
</feature>
<dbReference type="Proteomes" id="UP000807115">
    <property type="component" value="Chromosome 1"/>
</dbReference>
<comment type="caution">
    <text evidence="5">The sequence shown here is derived from an EMBL/GenBank/DDBJ whole genome shotgun (WGS) entry which is preliminary data.</text>
</comment>
<feature type="compositionally biased region" description="Basic and acidic residues" evidence="1">
    <location>
        <begin position="12"/>
        <end position="22"/>
    </location>
</feature>
<feature type="compositionally biased region" description="Polar residues" evidence="1">
    <location>
        <begin position="766"/>
        <end position="786"/>
    </location>
</feature>
<feature type="region of interest" description="Disordered" evidence="1">
    <location>
        <begin position="100"/>
        <end position="138"/>
    </location>
</feature>